<evidence type="ECO:0000256" key="4">
    <source>
        <dbReference type="ARBA" id="ARBA00022617"/>
    </source>
</evidence>
<keyword evidence="9 17" id="KW-0560">Oxidoreductase</keyword>
<keyword evidence="4 13" id="KW-0349">Heme</keyword>
<dbReference type="InterPro" id="IPR039448">
    <property type="entry name" value="Beta_helix"/>
</dbReference>
<evidence type="ECO:0000259" key="16">
    <source>
        <dbReference type="PROSITE" id="PS51007"/>
    </source>
</evidence>
<dbReference type="Proteomes" id="UP000037784">
    <property type="component" value="Unassembled WGS sequence"/>
</dbReference>
<proteinExistence type="predicted"/>
<comment type="pathway">
    <text evidence="2">One-carbon metabolism; methylamine degradation.</text>
</comment>
<feature type="domain" description="Cytochrome c" evidence="16">
    <location>
        <begin position="237"/>
        <end position="364"/>
    </location>
</feature>
<dbReference type="InterPro" id="IPR004852">
    <property type="entry name" value="Di-haem_cyt_c_peroxidsae"/>
</dbReference>
<feature type="domain" description="Cytochrome c" evidence="16">
    <location>
        <begin position="72"/>
        <end position="191"/>
    </location>
</feature>
<evidence type="ECO:0000313" key="17">
    <source>
        <dbReference type="EMBL" id="GAP62443.1"/>
    </source>
</evidence>
<sequence>MQRVRTWLIRLGVGVLVLILGYCGTTALMPVPHDPVPEVTGAGASSVEPSFSGLQREFPPLNEPPDNPTTPEKAALGRLLFFDPILSANNDISCATCHHPDYGFADGLPRAIGAGGSGVGPNRTGGVELARNTPTLWNVGYATSLFWDGRSASLEEELFVPLTHPDEMGVDDPQALVDELRAIPEYVELFDQAFGGGESAVSVENIQRAIAAFERTLISNMSPFDRYAAGDVNALTPQQRRGLNLFRSAATRCFECHIAPTFASDTFRIIGVPDAPGLPHDPGRAGVTPDGQDGAFKVPTLRNIALTAPYMHNGVFQTLEEVIDFYAQGGGRAHGVENVDPFVQGFDLTEQEKADLVAFLYALTDESNMPPIPQEVPSGLPVVPRLDNPARDLVAQFNAKEPPNRVESGVPRILRVEPGETIQAAVDRARPGDTIEVPYGVYHERVVIDMSDISLIGVPNESGEWPVLDGQGKLADGVIASGNNFEMAFFQVKNYTDNGVLVEGVRGVHLHDLYVEKTGTYGVYPVHSTDVLIERVEATGVDDAGIYAGQCENVVVRDSVAYGNVIGIEIENTDGFEMYNNHVYDNSVGLFVDLLPQLTSKVARNGKVYNNISERNNTPNFAPAGSTASLAPAGTGLLVLAADYTEIFDNVIRDNQSVGIAIVNLALGFDENEIDVGPNPEFNWVHDNELVNNGYDPVPEVTSVGLPGADIIWDGSGDGNRFDQPGASSFPPLLPSSSWPEPLYRSYWHTLNIIKKLLM</sequence>
<comment type="subcellular location">
    <subcellularLocation>
        <location evidence="1">Periplasm</location>
    </subcellularLocation>
</comment>
<reference evidence="17 18" key="1">
    <citation type="journal article" date="2015" name="Genome Announc.">
        <title>Draft Genome Sequence of a Heterotrophic Facultative Anaerobic Thermophilic Bacterium, Ardenticatena maritima Strain 110ST.</title>
        <authorList>
            <person name="Kawaichi S."/>
            <person name="Yoshida T."/>
            <person name="Sako Y."/>
            <person name="Nakamura R."/>
        </authorList>
    </citation>
    <scope>NUCLEOTIDE SEQUENCE [LARGE SCALE GENOMIC DNA]</scope>
    <source>
        <strain evidence="17 18">110S</strain>
    </source>
</reference>
<dbReference type="InterPro" id="IPR022442">
    <property type="entry name" value="SO_2930-like_dom"/>
</dbReference>
<gene>
    <name evidence="17" type="ORF">ARMA_0866</name>
</gene>
<dbReference type="SUPFAM" id="SSF51126">
    <property type="entry name" value="Pectin lyase-like"/>
    <property type="match status" value="1"/>
</dbReference>
<dbReference type="Gene3D" id="1.10.760.10">
    <property type="entry name" value="Cytochrome c-like domain"/>
    <property type="match status" value="2"/>
</dbReference>
<dbReference type="GO" id="GO:0009055">
    <property type="term" value="F:electron transfer activity"/>
    <property type="evidence" value="ECO:0007669"/>
    <property type="project" value="InterPro"/>
</dbReference>
<keyword evidence="8" id="KW-0249">Electron transport</keyword>
<dbReference type="FunFam" id="1.10.760.10:FF:000019">
    <property type="entry name" value="Di-heme cytochrome C peroxidase"/>
    <property type="match status" value="1"/>
</dbReference>
<protein>
    <recommendedName>
        <fullName evidence="12">Methylamine utilization protein MauG</fullName>
    </recommendedName>
</protein>
<accession>A0A0M8K5Y3</accession>
<dbReference type="GO" id="GO:0004130">
    <property type="term" value="F:cytochrome-c peroxidase activity"/>
    <property type="evidence" value="ECO:0007669"/>
    <property type="project" value="TreeGrafter"/>
</dbReference>
<dbReference type="PANTHER" id="PTHR30600">
    <property type="entry name" value="CYTOCHROME C PEROXIDASE-RELATED"/>
    <property type="match status" value="1"/>
</dbReference>
<evidence type="ECO:0000256" key="2">
    <source>
        <dbReference type="ARBA" id="ARBA00004856"/>
    </source>
</evidence>
<dbReference type="EMBL" id="BBZA01000058">
    <property type="protein sequence ID" value="GAP62443.1"/>
    <property type="molecule type" value="Genomic_DNA"/>
</dbReference>
<dbReference type="InParanoid" id="A0A0M8K5Y3"/>
<dbReference type="InterPro" id="IPR009056">
    <property type="entry name" value="Cyt_c-like_dom"/>
</dbReference>
<organism evidence="17 18">
    <name type="scientific">Ardenticatena maritima</name>
    <dbReference type="NCBI Taxonomy" id="872965"/>
    <lineage>
        <taxon>Bacteria</taxon>
        <taxon>Bacillati</taxon>
        <taxon>Chloroflexota</taxon>
        <taxon>Ardenticatenia</taxon>
        <taxon>Ardenticatenales</taxon>
        <taxon>Ardenticatenaceae</taxon>
        <taxon>Ardenticatena</taxon>
    </lineage>
</organism>
<dbReference type="RefSeq" id="WP_054492369.1">
    <property type="nucleotide sequence ID" value="NZ_BBZA01000058.1"/>
</dbReference>
<evidence type="ECO:0000256" key="11">
    <source>
        <dbReference type="ARBA" id="ARBA00058991"/>
    </source>
</evidence>
<evidence type="ECO:0000256" key="12">
    <source>
        <dbReference type="ARBA" id="ARBA00073576"/>
    </source>
</evidence>
<feature type="region of interest" description="Disordered" evidence="14">
    <location>
        <begin position="39"/>
        <end position="72"/>
    </location>
</feature>
<dbReference type="PROSITE" id="PS51007">
    <property type="entry name" value="CYTC"/>
    <property type="match status" value="2"/>
</dbReference>
<keyword evidence="15" id="KW-0812">Transmembrane</keyword>
<keyword evidence="15" id="KW-1133">Transmembrane helix</keyword>
<evidence type="ECO:0000256" key="8">
    <source>
        <dbReference type="ARBA" id="ARBA00022982"/>
    </source>
</evidence>
<name>A0A0M8K5Y3_9CHLR</name>
<comment type="function">
    <text evidence="11">Involved in methylamine metabolism. Essential for the maturation of the beta subunit of MADH, presumably via a step in the biosynthesis of tryptophan tryptophylquinone (TTQ), the cofactor of MADH.</text>
</comment>
<evidence type="ECO:0000256" key="3">
    <source>
        <dbReference type="ARBA" id="ARBA00022448"/>
    </source>
</evidence>
<evidence type="ECO:0000256" key="15">
    <source>
        <dbReference type="SAM" id="Phobius"/>
    </source>
</evidence>
<evidence type="ECO:0000256" key="10">
    <source>
        <dbReference type="ARBA" id="ARBA00023004"/>
    </source>
</evidence>
<comment type="caution">
    <text evidence="17">The sequence shown here is derived from an EMBL/GenBank/DDBJ whole genome shotgun (WGS) entry which is preliminary data.</text>
</comment>
<evidence type="ECO:0000256" key="7">
    <source>
        <dbReference type="ARBA" id="ARBA00022764"/>
    </source>
</evidence>
<evidence type="ECO:0000256" key="13">
    <source>
        <dbReference type="PROSITE-ProRule" id="PRU00433"/>
    </source>
</evidence>
<dbReference type="NCBIfam" id="TIGR03805">
    <property type="entry name" value="beta_helix_1"/>
    <property type="match status" value="1"/>
</dbReference>
<keyword evidence="5 13" id="KW-0479">Metal-binding</keyword>
<feature type="transmembrane region" description="Helical" evidence="15">
    <location>
        <begin position="7"/>
        <end position="29"/>
    </location>
</feature>
<dbReference type="OrthoDB" id="9772811at2"/>
<dbReference type="GO" id="GO:0020037">
    <property type="term" value="F:heme binding"/>
    <property type="evidence" value="ECO:0007669"/>
    <property type="project" value="InterPro"/>
</dbReference>
<keyword evidence="10 13" id="KW-0408">Iron</keyword>
<dbReference type="GO" id="GO:0046872">
    <property type="term" value="F:metal ion binding"/>
    <property type="evidence" value="ECO:0007669"/>
    <property type="project" value="UniProtKB-KW"/>
</dbReference>
<dbReference type="InterPro" id="IPR051395">
    <property type="entry name" value="Cytochrome_c_Peroxidase/MauG"/>
</dbReference>
<dbReference type="Pfam" id="PF03150">
    <property type="entry name" value="CCP_MauG"/>
    <property type="match status" value="1"/>
</dbReference>
<evidence type="ECO:0000256" key="1">
    <source>
        <dbReference type="ARBA" id="ARBA00004418"/>
    </source>
</evidence>
<dbReference type="PANTHER" id="PTHR30600:SF10">
    <property type="entry name" value="BLL6722 PROTEIN"/>
    <property type="match status" value="1"/>
</dbReference>
<evidence type="ECO:0000256" key="9">
    <source>
        <dbReference type="ARBA" id="ARBA00023002"/>
    </source>
</evidence>
<dbReference type="SUPFAM" id="SSF46626">
    <property type="entry name" value="Cytochrome c"/>
    <property type="match status" value="2"/>
</dbReference>
<dbReference type="InterPro" id="IPR012334">
    <property type="entry name" value="Pectin_lyas_fold"/>
</dbReference>
<evidence type="ECO:0000313" key="18">
    <source>
        <dbReference type="Proteomes" id="UP000037784"/>
    </source>
</evidence>
<keyword evidence="7" id="KW-0574">Periplasm</keyword>
<dbReference type="InterPro" id="IPR036909">
    <property type="entry name" value="Cyt_c-like_dom_sf"/>
</dbReference>
<keyword evidence="15" id="KW-0472">Membrane</keyword>
<dbReference type="InterPro" id="IPR011050">
    <property type="entry name" value="Pectin_lyase_fold/virulence"/>
</dbReference>
<dbReference type="InterPro" id="IPR006626">
    <property type="entry name" value="PbH1"/>
</dbReference>
<dbReference type="AlphaFoldDB" id="A0A0M8K5Y3"/>
<dbReference type="Gene3D" id="2.160.20.10">
    <property type="entry name" value="Single-stranded right-handed beta-helix, Pectin lyase-like"/>
    <property type="match status" value="1"/>
</dbReference>
<keyword evidence="6" id="KW-0732">Signal</keyword>
<evidence type="ECO:0000256" key="14">
    <source>
        <dbReference type="SAM" id="MobiDB-lite"/>
    </source>
</evidence>
<dbReference type="GO" id="GO:0042597">
    <property type="term" value="C:periplasmic space"/>
    <property type="evidence" value="ECO:0007669"/>
    <property type="project" value="UniProtKB-SubCell"/>
</dbReference>
<keyword evidence="17" id="KW-0575">Peroxidase</keyword>
<keyword evidence="3" id="KW-0813">Transport</keyword>
<evidence type="ECO:0000256" key="5">
    <source>
        <dbReference type="ARBA" id="ARBA00022723"/>
    </source>
</evidence>
<evidence type="ECO:0000256" key="6">
    <source>
        <dbReference type="ARBA" id="ARBA00022729"/>
    </source>
</evidence>
<dbReference type="Pfam" id="PF13229">
    <property type="entry name" value="Beta_helix"/>
    <property type="match status" value="1"/>
</dbReference>
<reference evidence="18" key="2">
    <citation type="submission" date="2015-08" db="EMBL/GenBank/DDBJ databases">
        <title>Draft Genome Sequence of a Heterotrophic Facultative Anaerobic Bacterium Ardenticatena maritima Strain 110S.</title>
        <authorList>
            <person name="Kawaichi S."/>
            <person name="Yoshida T."/>
            <person name="Sako Y."/>
            <person name="Nakamura R."/>
        </authorList>
    </citation>
    <scope>NUCLEOTIDE SEQUENCE [LARGE SCALE GENOMIC DNA]</scope>
    <source>
        <strain evidence="18">110S</strain>
    </source>
</reference>
<keyword evidence="18" id="KW-1185">Reference proteome</keyword>
<dbReference type="SMART" id="SM00710">
    <property type="entry name" value="PbH1"/>
    <property type="match status" value="6"/>
</dbReference>